<dbReference type="Pfam" id="PF00041">
    <property type="entry name" value="fn3"/>
    <property type="match status" value="4"/>
</dbReference>
<reference evidence="4" key="1">
    <citation type="submission" date="2022-11" db="EMBL/GenBank/DDBJ databases">
        <title>Centuries of genome instability and evolution in soft-shell clam transmissible cancer (bioRxiv).</title>
        <authorList>
            <person name="Hart S.F.M."/>
            <person name="Yonemitsu M.A."/>
            <person name="Giersch R.M."/>
            <person name="Beal B.F."/>
            <person name="Arriagada G."/>
            <person name="Davis B.W."/>
            <person name="Ostrander E.A."/>
            <person name="Goff S.P."/>
            <person name="Metzger M.J."/>
        </authorList>
    </citation>
    <scope>NUCLEOTIDE SEQUENCE</scope>
    <source>
        <strain evidence="4">MELC-2E11</strain>
        <tissue evidence="4">Siphon/mantle</tissue>
    </source>
</reference>
<evidence type="ECO:0000256" key="1">
    <source>
        <dbReference type="SAM" id="MobiDB-lite"/>
    </source>
</evidence>
<dbReference type="EMBL" id="CP111026">
    <property type="protein sequence ID" value="WAR28148.1"/>
    <property type="molecule type" value="Genomic_DNA"/>
</dbReference>
<dbReference type="PANTHER" id="PTHR24099:SF11">
    <property type="entry name" value="FIBRONECTIN TYPE III DOMAIN-CONTAINING 3BA-RELATED"/>
    <property type="match status" value="1"/>
</dbReference>
<feature type="domain" description="Fibronectin type-III" evidence="3">
    <location>
        <begin position="468"/>
        <end position="557"/>
    </location>
</feature>
<feature type="domain" description="Fibronectin type-III" evidence="3">
    <location>
        <begin position="854"/>
        <end position="945"/>
    </location>
</feature>
<evidence type="ECO:0000313" key="5">
    <source>
        <dbReference type="Proteomes" id="UP001164746"/>
    </source>
</evidence>
<feature type="transmembrane region" description="Helical" evidence="2">
    <location>
        <begin position="1069"/>
        <end position="1088"/>
    </location>
</feature>
<sequence>MKKGEMKCTTDWETYDQNSPVMCSVCIEEYSGYTTGYSSNGYTQYNGYSGYGYNNGMYSNGYANVGYNRTDMSGPATVRMVSSNGPPLPMPMQVPPGHMVQQIVDENGILTHVILSPQPPGMMPTHMPGGPNSGPYYPGSYGGPYTNHPSQYPHQGPGPSPGAPGRGPQHMHGTPPPPGSCSNHNPVHTPGPNSHMDERTSKKQNQLRQKWRIRHENREHSGRTPPRRKQHNKGTNGIDVEPQTNVSSPDPGLTDQSEVEEDRKAIRAQLSQMPAPKVTDVESRTALIKLFPPDYDSEKYDIDASFFNYELMLCEKGRDGKYKLVYSGDASEITLKDLHPATEYHLKVCTLLDDIKGDTTEATSFKTIPCEPDAPQPPKLEKKSKTFINLKWTSPCENGSKISAYVLECDAGDGNFIEVFRGQQKQFRVAKLTASTKYTFRLAAINNSGKSEYSEAVVYCTSGSAPSQPDPPMLSEPYVTELLISWIKRPNDDEFTLQLDDEVSGHGFIPVYNGPLLSYRITKLRRNKEYKFRLCASNDEGASKWNPPKDTGGSEVTKYFVELDDGNGYESVFEGTEREHTCDRLTPGHNYRFSEVLTVVTQCVPPGQCSVPKLQGKPKATSLHLRWGYPEYNGGAQVTEFTAQMILPDNTSREVYKGRDLDCIIAGLSPGRPYLFQGGPWSEPLEVVSGAGVPDPPKMPLCQCRSPHSALISWEGPIYYGSNTNFEVKSLSPATTYVFRVQAINSAGPGLYSPVATCVTPASSPSAVVSIRAHATATSVTLVWKEPHDNGSEITSYNIDMGGDKQPIPVSAVTEYQIEELIPESTYKVRIQAVNGIGVGAFSSVVKFSTRALPPRPPRLECCGSAHNSLKLKWGEGRNTDLITYTLEMDREDGNFIEVYKGQALNTKVNRLSEMTSYDFRIYASNDAGSGPYSETYTFSTTKAPPPALKAPKVENIMLTSCVVEWQTCRAMGGDSVTYVLQLQSKEHEYKQIYRGPETSFTIENLQCKSDYHVRVCAIRLCEDETEIHGAFSPGMIFSTLSPEPLKPILSQVNVPKVPESKKLTDQHLAAIFLCVFFVVAMLIAFIVSQFFPGSSGHDEN</sequence>
<feature type="domain" description="Fibronectin type-III" evidence="3">
    <location>
        <begin position="669"/>
        <end position="763"/>
    </location>
</feature>
<keyword evidence="2" id="KW-0472">Membrane</keyword>
<feature type="domain" description="Fibronectin type-III" evidence="3">
    <location>
        <begin position="374"/>
        <end position="464"/>
    </location>
</feature>
<gene>
    <name evidence="4" type="ORF">MAR_013852</name>
</gene>
<dbReference type="CDD" id="cd00063">
    <property type="entry name" value="FN3"/>
    <property type="match status" value="9"/>
</dbReference>
<feature type="domain" description="Fibronectin type-III" evidence="3">
    <location>
        <begin position="764"/>
        <end position="853"/>
    </location>
</feature>
<dbReference type="InterPro" id="IPR003961">
    <property type="entry name" value="FN3_dom"/>
</dbReference>
<dbReference type="PANTHER" id="PTHR24099">
    <property type="entry name" value="E3 UBIQUITIN-PROTEIN LIGASE TRIM36-RELATED"/>
    <property type="match status" value="1"/>
</dbReference>
<dbReference type="PROSITE" id="PS50853">
    <property type="entry name" value="FN3"/>
    <property type="match status" value="7"/>
</dbReference>
<dbReference type="PRINTS" id="PR00014">
    <property type="entry name" value="FNTYPEIII"/>
</dbReference>
<proteinExistence type="predicted"/>
<feature type="domain" description="Fibronectin type-III" evidence="3">
    <location>
        <begin position="948"/>
        <end position="1043"/>
    </location>
</feature>
<dbReference type="InterPro" id="IPR050617">
    <property type="entry name" value="E3_ligase_FN3/SPRY"/>
</dbReference>
<dbReference type="InterPro" id="IPR013783">
    <property type="entry name" value="Ig-like_fold"/>
</dbReference>
<accession>A0ABY7G4R5</accession>
<feature type="region of interest" description="Disordered" evidence="1">
    <location>
        <begin position="115"/>
        <end position="261"/>
    </location>
</feature>
<feature type="compositionally biased region" description="Low complexity" evidence="1">
    <location>
        <begin position="123"/>
        <end position="145"/>
    </location>
</feature>
<keyword evidence="2" id="KW-1133">Transmembrane helix</keyword>
<keyword evidence="2" id="KW-0812">Transmembrane</keyword>
<evidence type="ECO:0000256" key="2">
    <source>
        <dbReference type="SAM" id="Phobius"/>
    </source>
</evidence>
<keyword evidence="5" id="KW-1185">Reference proteome</keyword>
<evidence type="ECO:0000259" key="3">
    <source>
        <dbReference type="PROSITE" id="PS50853"/>
    </source>
</evidence>
<dbReference type="SUPFAM" id="SSF49265">
    <property type="entry name" value="Fibronectin type III"/>
    <property type="match status" value="5"/>
</dbReference>
<feature type="domain" description="Fibronectin type-III" evidence="3">
    <location>
        <begin position="272"/>
        <end position="370"/>
    </location>
</feature>
<dbReference type="Proteomes" id="UP001164746">
    <property type="component" value="Chromosome 15"/>
</dbReference>
<evidence type="ECO:0000313" key="4">
    <source>
        <dbReference type="EMBL" id="WAR28148.1"/>
    </source>
</evidence>
<name>A0ABY7G4R5_MYAAR</name>
<dbReference type="Gene3D" id="2.60.40.10">
    <property type="entry name" value="Immunoglobulins"/>
    <property type="match status" value="9"/>
</dbReference>
<protein>
    <submittedName>
        <fullName evidence="4">FND3A-like protein</fullName>
    </submittedName>
</protein>
<organism evidence="4 5">
    <name type="scientific">Mya arenaria</name>
    <name type="common">Soft-shell clam</name>
    <dbReference type="NCBI Taxonomy" id="6604"/>
    <lineage>
        <taxon>Eukaryota</taxon>
        <taxon>Metazoa</taxon>
        <taxon>Spiralia</taxon>
        <taxon>Lophotrochozoa</taxon>
        <taxon>Mollusca</taxon>
        <taxon>Bivalvia</taxon>
        <taxon>Autobranchia</taxon>
        <taxon>Heteroconchia</taxon>
        <taxon>Euheterodonta</taxon>
        <taxon>Imparidentia</taxon>
        <taxon>Neoheterodontei</taxon>
        <taxon>Myida</taxon>
        <taxon>Myoidea</taxon>
        <taxon>Myidae</taxon>
        <taxon>Mya</taxon>
    </lineage>
</organism>
<dbReference type="SMART" id="SM00060">
    <property type="entry name" value="FN3"/>
    <property type="match status" value="8"/>
</dbReference>
<dbReference type="InterPro" id="IPR036116">
    <property type="entry name" value="FN3_sf"/>
</dbReference>